<keyword evidence="2" id="KW-1185">Reference proteome</keyword>
<comment type="caution">
    <text evidence="1">The sequence shown here is derived from an EMBL/GenBank/DDBJ whole genome shotgun (WGS) entry which is preliminary data.</text>
</comment>
<evidence type="ECO:0000313" key="2">
    <source>
        <dbReference type="Proteomes" id="UP001365781"/>
    </source>
</evidence>
<dbReference type="RefSeq" id="WP_336542821.1">
    <property type="nucleotide sequence ID" value="NZ_JBBAYL010000024.1"/>
</dbReference>
<organism evidence="1 2">
    <name type="scientific">Streptomyces brasiliscabiei</name>
    <dbReference type="NCBI Taxonomy" id="2736302"/>
    <lineage>
        <taxon>Bacteria</taxon>
        <taxon>Bacillati</taxon>
        <taxon>Actinomycetota</taxon>
        <taxon>Actinomycetes</taxon>
        <taxon>Kitasatosporales</taxon>
        <taxon>Streptomycetaceae</taxon>
        <taxon>Streptomyces</taxon>
    </lineage>
</organism>
<dbReference type="Proteomes" id="UP001365781">
    <property type="component" value="Unassembled WGS sequence"/>
</dbReference>
<dbReference type="Pfam" id="PF13374">
    <property type="entry name" value="TPR_10"/>
    <property type="match status" value="1"/>
</dbReference>
<name>A0ABU8GPR4_9ACTN</name>
<dbReference type="SUPFAM" id="SSF48452">
    <property type="entry name" value="TPR-like"/>
    <property type="match status" value="1"/>
</dbReference>
<dbReference type="InterPro" id="IPR011990">
    <property type="entry name" value="TPR-like_helical_dom_sf"/>
</dbReference>
<dbReference type="Gene3D" id="1.25.40.10">
    <property type="entry name" value="Tetratricopeptide repeat domain"/>
    <property type="match status" value="1"/>
</dbReference>
<gene>
    <name evidence="1" type="ORF">WB403_39280</name>
</gene>
<accession>A0ABU8GPR4</accession>
<proteinExistence type="predicted"/>
<evidence type="ECO:0000313" key="1">
    <source>
        <dbReference type="EMBL" id="MEI5615180.1"/>
    </source>
</evidence>
<dbReference type="EMBL" id="JBBAYM010000035">
    <property type="protein sequence ID" value="MEI5615180.1"/>
    <property type="molecule type" value="Genomic_DNA"/>
</dbReference>
<protein>
    <submittedName>
        <fullName evidence="1">Tetratricopeptide repeat protein</fullName>
    </submittedName>
</protein>
<reference evidence="1 2" key="1">
    <citation type="submission" date="2024-03" db="EMBL/GenBank/DDBJ databases">
        <title>First Report of Pectobacterium brasiliscabiei causing potato scab in china.</title>
        <authorList>
            <person name="Handique U."/>
        </authorList>
    </citation>
    <scope>NUCLEOTIDE SEQUENCE [LARGE SCALE GENOMIC DNA]</scope>
    <source>
        <strain evidence="1 2">ZRIMU1503</strain>
    </source>
</reference>
<sequence>MKIARVVRNRVREAATLEGLHQLYQEGKYEEAEAGARALEEKSGRRRRRSRGLAVGWHAKALATAAACAHGRGAQVLDELESLTAELSEMVGPGRVLLLMIRSNRMLVLNSAGRHSEAEAEGLDILRDLTRLKHLAPVWHVELCVLDNLVDALCGQARYEEAEAIARGNLPRAEGTAVAALHCGLVRSLNGQKRYDEALTEAHRFTPRSDRGQTGRMGIATAVALHGLGRRSEAEAAVREALTDCERFLHPDHPHIQEARTLLAQITADDPPAPTAEEAAR</sequence>